<evidence type="ECO:0000256" key="1">
    <source>
        <dbReference type="SAM" id="MobiDB-lite"/>
    </source>
</evidence>
<dbReference type="AlphaFoldDB" id="A0A4S2KSL5"/>
<dbReference type="Proteomes" id="UP000310200">
    <property type="component" value="Unassembled WGS sequence"/>
</dbReference>
<keyword evidence="4" id="KW-1185">Reference proteome</keyword>
<evidence type="ECO:0000313" key="3">
    <source>
        <dbReference type="EMBL" id="TGZ52770.1"/>
    </source>
</evidence>
<accession>A0A4S2KSL5</accession>
<evidence type="ECO:0000313" key="4">
    <source>
        <dbReference type="Proteomes" id="UP000310200"/>
    </source>
</evidence>
<dbReference type="EMBL" id="QBLH01001193">
    <property type="protein sequence ID" value="TGZ52770.1"/>
    <property type="molecule type" value="Genomic_DNA"/>
</dbReference>
<gene>
    <name evidence="3" type="ORF">DBV15_11643</name>
</gene>
<proteinExistence type="predicted"/>
<feature type="signal peptide" evidence="2">
    <location>
        <begin position="1"/>
        <end position="17"/>
    </location>
</feature>
<name>A0A4S2KSL5_9HYME</name>
<comment type="caution">
    <text evidence="3">The sequence shown here is derived from an EMBL/GenBank/DDBJ whole genome shotgun (WGS) entry which is preliminary data.</text>
</comment>
<protein>
    <submittedName>
        <fullName evidence="3">Uncharacterized protein</fullName>
    </submittedName>
</protein>
<feature type="region of interest" description="Disordered" evidence="1">
    <location>
        <begin position="90"/>
        <end position="120"/>
    </location>
</feature>
<feature type="chain" id="PRO_5020214781" evidence="2">
    <location>
        <begin position="18"/>
        <end position="120"/>
    </location>
</feature>
<reference evidence="3 4" key="1">
    <citation type="journal article" date="2019" name="Philos. Trans. R. Soc. Lond., B, Biol. Sci.">
        <title>Ant behaviour and brain gene expression of defending hosts depend on the ecological success of the intruding social parasite.</title>
        <authorList>
            <person name="Kaur R."/>
            <person name="Stoldt M."/>
            <person name="Jongepier E."/>
            <person name="Feldmeyer B."/>
            <person name="Menzel F."/>
            <person name="Bornberg-Bauer E."/>
            <person name="Foitzik S."/>
        </authorList>
    </citation>
    <scope>NUCLEOTIDE SEQUENCE [LARGE SCALE GENOMIC DNA]</scope>
    <source>
        <tissue evidence="3">Whole body</tissue>
    </source>
</reference>
<sequence>MVGLVFLRFTLQLGCDAKPPFRRESPDRSGGCVSRSLFQDGAVLSRHGGVGGIPARRSNGLARAGRAAEREISAQAEVINHLAEAAAAAATQKQRRRSASGPKCGRGYAGVPTYPLTERS</sequence>
<organism evidence="3 4">
    <name type="scientific">Temnothorax longispinosus</name>
    <dbReference type="NCBI Taxonomy" id="300112"/>
    <lineage>
        <taxon>Eukaryota</taxon>
        <taxon>Metazoa</taxon>
        <taxon>Ecdysozoa</taxon>
        <taxon>Arthropoda</taxon>
        <taxon>Hexapoda</taxon>
        <taxon>Insecta</taxon>
        <taxon>Pterygota</taxon>
        <taxon>Neoptera</taxon>
        <taxon>Endopterygota</taxon>
        <taxon>Hymenoptera</taxon>
        <taxon>Apocrita</taxon>
        <taxon>Aculeata</taxon>
        <taxon>Formicoidea</taxon>
        <taxon>Formicidae</taxon>
        <taxon>Myrmicinae</taxon>
        <taxon>Temnothorax</taxon>
    </lineage>
</organism>
<evidence type="ECO:0000256" key="2">
    <source>
        <dbReference type="SAM" id="SignalP"/>
    </source>
</evidence>
<keyword evidence="2" id="KW-0732">Signal</keyword>